<feature type="transmembrane region" description="Helical" evidence="7">
    <location>
        <begin position="28"/>
        <end position="46"/>
    </location>
</feature>
<dbReference type="KEGG" id="cprv:CYPRO_0619"/>
<proteinExistence type="inferred from homology"/>
<keyword evidence="3" id="KW-1003">Cell membrane</keyword>
<dbReference type="EMBL" id="CP027806">
    <property type="protein sequence ID" value="AXI99903.1"/>
    <property type="molecule type" value="Genomic_DNA"/>
</dbReference>
<dbReference type="Proteomes" id="UP000254808">
    <property type="component" value="Chromosome"/>
</dbReference>
<dbReference type="Gene3D" id="1.10.287.3510">
    <property type="match status" value="1"/>
</dbReference>
<keyword evidence="4 7" id="KW-0812">Transmembrane</keyword>
<evidence type="ECO:0000256" key="5">
    <source>
        <dbReference type="ARBA" id="ARBA00022989"/>
    </source>
</evidence>
<protein>
    <submittedName>
        <fullName evidence="8">Multisubunit sodium/proton antiporter, MrpC subunit</fullName>
    </submittedName>
</protein>
<reference evidence="8 9" key="1">
    <citation type="submission" date="2018-03" db="EMBL/GenBank/DDBJ databases">
        <title>Phenotypic and genomic properties of Cyclonatronum proteinivorum gen. nov., sp. nov., a haloalkaliphilic bacteroidete from soda lakes possessing Na+-translocating rhodopsin.</title>
        <authorList>
            <person name="Toshchakov S.V."/>
            <person name="Korzhenkov A."/>
            <person name="Samarov N.I."/>
            <person name="Kublanov I.V."/>
            <person name="Muntyan M.S."/>
            <person name="Sorokin D.Y."/>
        </authorList>
    </citation>
    <scope>NUCLEOTIDE SEQUENCE [LARGE SCALE GENOMIC DNA]</scope>
    <source>
        <strain evidence="8 9">Omega</strain>
    </source>
</reference>
<dbReference type="NCBIfam" id="NF006573">
    <property type="entry name" value="PRK09094.1"/>
    <property type="match status" value="1"/>
</dbReference>
<dbReference type="RefSeq" id="WP_114983231.1">
    <property type="nucleotide sequence ID" value="NZ_CP027806.1"/>
</dbReference>
<evidence type="ECO:0000256" key="6">
    <source>
        <dbReference type="ARBA" id="ARBA00023136"/>
    </source>
</evidence>
<evidence type="ECO:0000256" key="7">
    <source>
        <dbReference type="SAM" id="Phobius"/>
    </source>
</evidence>
<accession>A0A345UHF2</accession>
<keyword evidence="6 7" id="KW-0472">Membrane</keyword>
<evidence type="ECO:0000256" key="1">
    <source>
        <dbReference type="ARBA" id="ARBA00004651"/>
    </source>
</evidence>
<dbReference type="Pfam" id="PF00420">
    <property type="entry name" value="Oxidored_q2"/>
    <property type="match status" value="1"/>
</dbReference>
<dbReference type="NCBIfam" id="NF009301">
    <property type="entry name" value="PRK12658.1"/>
    <property type="match status" value="1"/>
</dbReference>
<feature type="transmembrane region" description="Helical" evidence="7">
    <location>
        <begin position="6"/>
        <end position="21"/>
    </location>
</feature>
<dbReference type="PANTHER" id="PTHR34583">
    <property type="entry name" value="ANTIPORTER SUBUNIT MNHC2-RELATED"/>
    <property type="match status" value="1"/>
</dbReference>
<dbReference type="PANTHER" id="PTHR34583:SF2">
    <property type="entry name" value="ANTIPORTER SUBUNIT MNHC2-RELATED"/>
    <property type="match status" value="1"/>
</dbReference>
<name>A0A345UHF2_9BACT</name>
<dbReference type="AlphaFoldDB" id="A0A345UHF2"/>
<keyword evidence="5 7" id="KW-1133">Transmembrane helix</keyword>
<gene>
    <name evidence="8" type="ORF">CYPRO_0619</name>
</gene>
<dbReference type="GO" id="GO:0005886">
    <property type="term" value="C:plasma membrane"/>
    <property type="evidence" value="ECO:0007669"/>
    <property type="project" value="UniProtKB-SubCell"/>
</dbReference>
<sequence length="133" mass="14174">MEPLLAIVIGILVALSVYLMLRRNLIRVVIGIVILSNAVNLLIFTLGRLDRGIPPLIASGEYVPSGAFANPLPQALVLTAIVIGFGLLSYALVLVYRAYTEVGTLDVDDMRVAEPPYKGEELPASAKIGGDEA</sequence>
<organism evidence="8 9">
    <name type="scientific">Cyclonatronum proteinivorum</name>
    <dbReference type="NCBI Taxonomy" id="1457365"/>
    <lineage>
        <taxon>Bacteria</taxon>
        <taxon>Pseudomonadati</taxon>
        <taxon>Balneolota</taxon>
        <taxon>Balneolia</taxon>
        <taxon>Balneolales</taxon>
        <taxon>Cyclonatronaceae</taxon>
        <taxon>Cyclonatronum</taxon>
    </lineage>
</organism>
<feature type="transmembrane region" description="Helical" evidence="7">
    <location>
        <begin position="75"/>
        <end position="96"/>
    </location>
</feature>
<dbReference type="InterPro" id="IPR039428">
    <property type="entry name" value="NUOK/Mnh_C1-like"/>
</dbReference>
<evidence type="ECO:0000256" key="4">
    <source>
        <dbReference type="ARBA" id="ARBA00022692"/>
    </source>
</evidence>
<evidence type="ECO:0000256" key="3">
    <source>
        <dbReference type="ARBA" id="ARBA00022475"/>
    </source>
</evidence>
<dbReference type="InterPro" id="IPR050601">
    <property type="entry name" value="CPA3_antiporter_subunitC"/>
</dbReference>
<dbReference type="OrthoDB" id="9799219at2"/>
<evidence type="ECO:0000313" key="9">
    <source>
        <dbReference type="Proteomes" id="UP000254808"/>
    </source>
</evidence>
<keyword evidence="9" id="KW-1185">Reference proteome</keyword>
<evidence type="ECO:0000256" key="2">
    <source>
        <dbReference type="ARBA" id="ARBA00010388"/>
    </source>
</evidence>
<comment type="similarity">
    <text evidence="2">Belongs to the CPA3 antiporters (TC 2.A.63) subunit C family.</text>
</comment>
<evidence type="ECO:0000313" key="8">
    <source>
        <dbReference type="EMBL" id="AXI99903.1"/>
    </source>
</evidence>
<comment type="subcellular location">
    <subcellularLocation>
        <location evidence="1">Cell membrane</location>
        <topology evidence="1">Multi-pass membrane protein</topology>
    </subcellularLocation>
</comment>